<dbReference type="Pfam" id="PF08276">
    <property type="entry name" value="PAN_2"/>
    <property type="match status" value="1"/>
</dbReference>
<keyword evidence="4" id="KW-0325">Glycoprotein</keyword>
<dbReference type="GO" id="GO:0004674">
    <property type="term" value="F:protein serine/threonine kinase activity"/>
    <property type="evidence" value="ECO:0007669"/>
    <property type="project" value="UniProtKB-EC"/>
</dbReference>
<feature type="compositionally biased region" description="Polar residues" evidence="8">
    <location>
        <begin position="802"/>
        <end position="815"/>
    </location>
</feature>
<organism evidence="15 16">
    <name type="scientific">Vitis vinifera</name>
    <name type="common">Grape</name>
    <dbReference type="NCBI Taxonomy" id="29760"/>
    <lineage>
        <taxon>Eukaryota</taxon>
        <taxon>Viridiplantae</taxon>
        <taxon>Streptophyta</taxon>
        <taxon>Embryophyta</taxon>
        <taxon>Tracheophyta</taxon>
        <taxon>Spermatophyta</taxon>
        <taxon>Magnoliopsida</taxon>
        <taxon>eudicotyledons</taxon>
        <taxon>Gunneridae</taxon>
        <taxon>Pentapetalae</taxon>
        <taxon>rosids</taxon>
        <taxon>Vitales</taxon>
        <taxon>Vitaceae</taxon>
        <taxon>Viteae</taxon>
        <taxon>Vitis</taxon>
    </lineage>
</organism>
<keyword evidence="2 10" id="KW-0732">Signal</keyword>
<proteinExistence type="predicted"/>
<dbReference type="Gene3D" id="1.10.510.10">
    <property type="entry name" value="Transferase(Phosphotransferase) domain 1"/>
    <property type="match status" value="1"/>
</dbReference>
<gene>
    <name evidence="15" type="primary">VvCHDp000180_16</name>
    <name evidence="15" type="ORF">CK203_044256</name>
</gene>
<feature type="signal peptide" evidence="10">
    <location>
        <begin position="1"/>
        <end position="26"/>
    </location>
</feature>
<protein>
    <recommendedName>
        <fullName evidence="1">non-specific serine/threonine protein kinase</fullName>
        <ecNumber evidence="1">2.7.11.1</ecNumber>
    </recommendedName>
</protein>
<feature type="transmembrane region" description="Helical" evidence="9">
    <location>
        <begin position="430"/>
        <end position="449"/>
    </location>
</feature>
<dbReference type="CDD" id="cd00054">
    <property type="entry name" value="EGF_CA"/>
    <property type="match status" value="1"/>
</dbReference>
<keyword evidence="15" id="KW-0418">Kinase</keyword>
<dbReference type="Pfam" id="PF00954">
    <property type="entry name" value="S_locus_glycop"/>
    <property type="match status" value="2"/>
</dbReference>
<keyword evidence="9" id="KW-1133">Transmembrane helix</keyword>
<dbReference type="Gene3D" id="2.90.10.10">
    <property type="entry name" value="Bulb-type lectin domain"/>
    <property type="match status" value="3"/>
</dbReference>
<feature type="chain" id="PRO_5019446524" description="non-specific serine/threonine protein kinase" evidence="10">
    <location>
        <begin position="27"/>
        <end position="1299"/>
    </location>
</feature>
<dbReference type="InterPro" id="IPR001480">
    <property type="entry name" value="Bulb-type_lectin_dom"/>
</dbReference>
<keyword evidence="15" id="KW-0430">Lectin</keyword>
<evidence type="ECO:0000256" key="4">
    <source>
        <dbReference type="ARBA" id="ARBA00023180"/>
    </source>
</evidence>
<evidence type="ECO:0000256" key="10">
    <source>
        <dbReference type="SAM" id="SignalP"/>
    </source>
</evidence>
<evidence type="ECO:0000259" key="14">
    <source>
        <dbReference type="PROSITE" id="PS50948"/>
    </source>
</evidence>
<dbReference type="FunFam" id="1.10.510.10:FF:000467">
    <property type="entry name" value="Liguleless narrow1"/>
    <property type="match status" value="1"/>
</dbReference>
<evidence type="ECO:0000256" key="7">
    <source>
        <dbReference type="PROSITE-ProRule" id="PRU00076"/>
    </source>
</evidence>
<evidence type="ECO:0000256" key="8">
    <source>
        <dbReference type="SAM" id="MobiDB-lite"/>
    </source>
</evidence>
<evidence type="ECO:0000259" key="13">
    <source>
        <dbReference type="PROSITE" id="PS50927"/>
    </source>
</evidence>
<dbReference type="PANTHER" id="PTHR32444">
    <property type="entry name" value="BULB-TYPE LECTIN DOMAIN-CONTAINING PROTEIN"/>
    <property type="match status" value="1"/>
</dbReference>
<keyword evidence="15" id="KW-0675">Receptor</keyword>
<name>A0A438GV93_VITVI</name>
<dbReference type="PROSITE" id="PS50026">
    <property type="entry name" value="EGF_3"/>
    <property type="match status" value="1"/>
</dbReference>
<evidence type="ECO:0000256" key="9">
    <source>
        <dbReference type="SAM" id="Phobius"/>
    </source>
</evidence>
<accession>A0A438GV93</accession>
<dbReference type="Proteomes" id="UP000288805">
    <property type="component" value="Unassembled WGS sequence"/>
</dbReference>
<dbReference type="InterPro" id="IPR000858">
    <property type="entry name" value="S_locus_glycoprot_dom"/>
</dbReference>
<dbReference type="Pfam" id="PF07714">
    <property type="entry name" value="PK_Tyr_Ser-Thr"/>
    <property type="match status" value="1"/>
</dbReference>
<dbReference type="SMART" id="SM00473">
    <property type="entry name" value="PAN_AP"/>
    <property type="match status" value="1"/>
</dbReference>
<comment type="catalytic activity">
    <reaction evidence="6">
        <text>L-seryl-[protein] + ATP = O-phospho-L-seryl-[protein] + ADP + H(+)</text>
        <dbReference type="Rhea" id="RHEA:17989"/>
        <dbReference type="Rhea" id="RHEA-COMP:9863"/>
        <dbReference type="Rhea" id="RHEA-COMP:11604"/>
        <dbReference type="ChEBI" id="CHEBI:15378"/>
        <dbReference type="ChEBI" id="CHEBI:29999"/>
        <dbReference type="ChEBI" id="CHEBI:30616"/>
        <dbReference type="ChEBI" id="CHEBI:83421"/>
        <dbReference type="ChEBI" id="CHEBI:456216"/>
        <dbReference type="EC" id="2.7.11.1"/>
    </reaction>
</comment>
<dbReference type="InterPro" id="IPR008271">
    <property type="entry name" value="Ser/Thr_kinase_AS"/>
</dbReference>
<dbReference type="PANTHER" id="PTHR32444:SF198">
    <property type="entry name" value="BULB-TYPE LECTIN DOMAIN-CONTAINING PROTEIN"/>
    <property type="match status" value="1"/>
</dbReference>
<dbReference type="InterPro" id="IPR000742">
    <property type="entry name" value="EGF"/>
</dbReference>
<dbReference type="PROSITE" id="PS00213">
    <property type="entry name" value="LIPOCALIN"/>
    <property type="match status" value="1"/>
</dbReference>
<dbReference type="GO" id="GO:0048544">
    <property type="term" value="P:recognition of pollen"/>
    <property type="evidence" value="ECO:0007669"/>
    <property type="project" value="InterPro"/>
</dbReference>
<dbReference type="EMBL" id="QGNW01000334">
    <property type="protein sequence ID" value="RVW76131.1"/>
    <property type="molecule type" value="Genomic_DNA"/>
</dbReference>
<evidence type="ECO:0000256" key="3">
    <source>
        <dbReference type="ARBA" id="ARBA00023157"/>
    </source>
</evidence>
<dbReference type="EC" id="2.7.11.1" evidence="1"/>
<feature type="region of interest" description="Disordered" evidence="8">
    <location>
        <begin position="789"/>
        <end position="815"/>
    </location>
</feature>
<feature type="domain" description="Protein kinase" evidence="11">
    <location>
        <begin position="510"/>
        <end position="797"/>
    </location>
</feature>
<dbReference type="FunFam" id="2.90.10.10:FF:000001">
    <property type="entry name" value="G-type lectin S-receptor-like serine/threonine-protein kinase"/>
    <property type="match status" value="2"/>
</dbReference>
<evidence type="ECO:0000313" key="15">
    <source>
        <dbReference type="EMBL" id="RVW76131.1"/>
    </source>
</evidence>
<keyword evidence="3" id="KW-1015">Disulfide bond</keyword>
<keyword evidence="15" id="KW-0808">Transferase</keyword>
<keyword evidence="9" id="KW-0472">Membrane</keyword>
<dbReference type="GO" id="GO:0005524">
    <property type="term" value="F:ATP binding"/>
    <property type="evidence" value="ECO:0007669"/>
    <property type="project" value="InterPro"/>
</dbReference>
<keyword evidence="7" id="KW-0245">EGF-like domain</keyword>
<feature type="domain" description="Bulb-type lectin" evidence="13">
    <location>
        <begin position="827"/>
        <end position="948"/>
    </location>
</feature>
<dbReference type="SMART" id="SM00108">
    <property type="entry name" value="B_lectin"/>
    <property type="match status" value="3"/>
</dbReference>
<dbReference type="InterPro" id="IPR036426">
    <property type="entry name" value="Bulb-type_lectin_dom_sf"/>
</dbReference>
<dbReference type="CDD" id="cd01098">
    <property type="entry name" value="PAN_AP_plant"/>
    <property type="match status" value="1"/>
</dbReference>
<dbReference type="SUPFAM" id="SSF56112">
    <property type="entry name" value="Protein kinase-like (PK-like)"/>
    <property type="match status" value="1"/>
</dbReference>
<dbReference type="InterPro" id="IPR000719">
    <property type="entry name" value="Prot_kinase_dom"/>
</dbReference>
<comment type="catalytic activity">
    <reaction evidence="5">
        <text>L-threonyl-[protein] + ATP = O-phospho-L-threonyl-[protein] + ADP + H(+)</text>
        <dbReference type="Rhea" id="RHEA:46608"/>
        <dbReference type="Rhea" id="RHEA-COMP:11060"/>
        <dbReference type="Rhea" id="RHEA-COMP:11605"/>
        <dbReference type="ChEBI" id="CHEBI:15378"/>
        <dbReference type="ChEBI" id="CHEBI:30013"/>
        <dbReference type="ChEBI" id="CHEBI:30616"/>
        <dbReference type="ChEBI" id="CHEBI:61977"/>
        <dbReference type="ChEBI" id="CHEBI:456216"/>
        <dbReference type="EC" id="2.7.11.1"/>
    </reaction>
</comment>
<dbReference type="SUPFAM" id="SSF51110">
    <property type="entry name" value="alpha-D-mannose-specific plant lectins"/>
    <property type="match status" value="3"/>
</dbReference>
<dbReference type="GO" id="GO:0030246">
    <property type="term" value="F:carbohydrate binding"/>
    <property type="evidence" value="ECO:0007669"/>
    <property type="project" value="UniProtKB-KW"/>
</dbReference>
<evidence type="ECO:0000256" key="1">
    <source>
        <dbReference type="ARBA" id="ARBA00012513"/>
    </source>
</evidence>
<dbReference type="SMART" id="SM00220">
    <property type="entry name" value="S_TKc"/>
    <property type="match status" value="1"/>
</dbReference>
<feature type="domain" description="Apple" evidence="14">
    <location>
        <begin position="319"/>
        <end position="402"/>
    </location>
</feature>
<keyword evidence="9" id="KW-0812">Transmembrane</keyword>
<evidence type="ECO:0000313" key="16">
    <source>
        <dbReference type="Proteomes" id="UP000288805"/>
    </source>
</evidence>
<dbReference type="FunFam" id="3.30.200.20:FF:001037">
    <property type="entry name" value="Putative G-type lectin S-receptor-like serine/threonine-protein kinase"/>
    <property type="match status" value="1"/>
</dbReference>
<dbReference type="PROSITE" id="PS50011">
    <property type="entry name" value="PROTEIN_KINASE_DOM"/>
    <property type="match status" value="1"/>
</dbReference>
<dbReference type="InterPro" id="IPR001245">
    <property type="entry name" value="Ser-Thr/Tyr_kinase_cat_dom"/>
</dbReference>
<sequence>MEIISPKSVIALLLLLSVICFGFGTAIDTMTSTRFIEDPETLVSDGSAFKLGFFSLADSTNRYVGIWYSTPSLSTIIWVANRDKPLNDSSGLVTISEDGNLLVMNGQKEIVWSSNVSNAAANSSAQLLDSGNLVLRDNSGRITWESIQHPSHSFLPKMKISADTDSGEKVVLTSWKSPSDPSIGSFSLGMNPLNIPQAFVWNGSHPYWRSGPWNGQIFIGTVYETFTLANSSIFLYYVLTPQGTVVETYREDGKEEWEVTWRSNNSECDVYGTCGAFGICNSGNSPICSCLRGYEPKYIEEWSRGNWTSGCVRKMPLQCERTNSSGQQGKLDGFFRLTTVKVPDFADWSLALEDECREQCLKNCSCMAYSYYSGIGCMSWSGNLIDLGKFTQGGADLYIRLANSELEWNMRTPKLIKHLMATYKKRDMKAIISVTIVIGTIAIGIYTYFSWRWRRKQTVKDKSKEILLSDRGDAYQIYDMNRLGDNANQFKLEELPLLALEKLETATNNFHEANKLGQGGFGPVYRGKLPGGQEIAVKRLSRASAQGLEEFGNEVVVISKIQHRNLVRLLGYCIEGDEKLLIYEYMPNKSLDSFLFDPLKRDFLDWRRRFNIIEGIGRGLLYLHRDSRFRIIHRDLKASNILLDEDLTAKISDFGIARIVGGNQVQANTMRVVGTYGYMSPEYAMEGRFSEKSDVFSFGVLLLEIVSGRRNTSFQYDDQYMSLLGYAWTLWCEHNIEELIDEIIAEEGFQEEISRCIHVGLLAVQELAKDRPSISTVVSMLSSEIAHLPPPKQPPFLEKQIESSQPRQNKYSSNQTESIFTETRSIGAAMGINSGTTNSETIVSNGSLFKLGFFSPSNSTKRYVGIWYGKTSVSSVVWVANRDKPLNDTSGIMKISEDGNLQILNGEKEVIRSSNVSNAVSNTTAQLLDSGNLVLKDDRRIIWESFQHPSHALLANMKLSTNMYTGERRVLTSWKKASDPSIGSFSVGVDPSNITQTFIWNGSHPYYRTGPWNGQIFIGVANMNSFVGNGFRMDHDEEGTVSVSFTTSDDFLSLYFTLTPEGTMEEINRQKEDWENNGIGFMSWSRDLLDMQKFSSSGADLYIRVADMELDTETVVSNGSAFKLSFFSPADSTNRYVGIWYSIPSLSTVIWVANRDKPLNDSSGIATISEDGNPLVMNGQKVTVWSSNASNRAPNSRAQLLDSGNLMVDGKEVSVYETFNLENSSIFLYHVLTPDGTVVKTYREYGKEEWEVIWKSNKSECDVYGTCGEFGILNSGNSPICSCLRGYEPKYVEEWSRGH</sequence>
<evidence type="ECO:0000256" key="6">
    <source>
        <dbReference type="ARBA" id="ARBA00048679"/>
    </source>
</evidence>
<dbReference type="InterPro" id="IPR011009">
    <property type="entry name" value="Kinase-like_dom_sf"/>
</dbReference>
<reference evidence="15 16" key="1">
    <citation type="journal article" date="2018" name="PLoS Genet.">
        <title>Population sequencing reveals clonal diversity and ancestral inbreeding in the grapevine cultivar Chardonnay.</title>
        <authorList>
            <person name="Roach M.J."/>
            <person name="Johnson D.L."/>
            <person name="Bohlmann J."/>
            <person name="van Vuuren H.J."/>
            <person name="Jones S.J."/>
            <person name="Pretorius I.S."/>
            <person name="Schmidt S.A."/>
            <person name="Borneman A.R."/>
        </authorList>
    </citation>
    <scope>NUCLEOTIDE SEQUENCE [LARGE SCALE GENOMIC DNA]</scope>
    <source>
        <strain evidence="16">cv. Chardonnay</strain>
        <tissue evidence="15">Leaf</tissue>
    </source>
</reference>
<dbReference type="InterPro" id="IPR003609">
    <property type="entry name" value="Pan_app"/>
</dbReference>
<feature type="domain" description="EGF-like" evidence="12">
    <location>
        <begin position="264"/>
        <end position="300"/>
    </location>
</feature>
<dbReference type="InterPro" id="IPR022272">
    <property type="entry name" value="Lipocalin_CS"/>
</dbReference>
<evidence type="ECO:0000259" key="12">
    <source>
        <dbReference type="PROSITE" id="PS50026"/>
    </source>
</evidence>
<evidence type="ECO:0000256" key="2">
    <source>
        <dbReference type="ARBA" id="ARBA00022729"/>
    </source>
</evidence>
<evidence type="ECO:0000256" key="5">
    <source>
        <dbReference type="ARBA" id="ARBA00047899"/>
    </source>
</evidence>
<feature type="domain" description="Bulb-type lectin" evidence="13">
    <location>
        <begin position="1101"/>
        <end position="1221"/>
    </location>
</feature>
<dbReference type="PROSITE" id="PS50948">
    <property type="entry name" value="PAN"/>
    <property type="match status" value="1"/>
</dbReference>
<dbReference type="CDD" id="cd00028">
    <property type="entry name" value="B_lectin"/>
    <property type="match status" value="3"/>
</dbReference>
<dbReference type="FunFam" id="2.90.10.30:FF:000003">
    <property type="entry name" value="Os04g0303100 protein"/>
    <property type="match status" value="2"/>
</dbReference>
<dbReference type="Pfam" id="PF01453">
    <property type="entry name" value="B_lectin"/>
    <property type="match status" value="3"/>
</dbReference>
<dbReference type="Gene3D" id="3.30.200.20">
    <property type="entry name" value="Phosphorylase Kinase, domain 1"/>
    <property type="match status" value="1"/>
</dbReference>
<dbReference type="PROSITE" id="PS00108">
    <property type="entry name" value="PROTEIN_KINASE_ST"/>
    <property type="match status" value="1"/>
</dbReference>
<dbReference type="CDD" id="cd14066">
    <property type="entry name" value="STKc_IRAK"/>
    <property type="match status" value="1"/>
</dbReference>
<feature type="domain" description="Bulb-type lectin" evidence="13">
    <location>
        <begin position="27"/>
        <end position="148"/>
    </location>
</feature>
<comment type="caution">
    <text evidence="7">Lacks conserved residue(s) required for the propagation of feature annotation.</text>
</comment>
<dbReference type="PROSITE" id="PS50927">
    <property type="entry name" value="BULB_LECTIN"/>
    <property type="match status" value="3"/>
</dbReference>
<comment type="caution">
    <text evidence="15">The sequence shown here is derived from an EMBL/GenBank/DDBJ whole genome shotgun (WGS) entry which is preliminary data.</text>
</comment>
<evidence type="ECO:0000259" key="11">
    <source>
        <dbReference type="PROSITE" id="PS50011"/>
    </source>
</evidence>